<organism evidence="11">
    <name type="scientific">uncultured Desulfovibrio sp</name>
    <dbReference type="NCBI Taxonomy" id="167968"/>
    <lineage>
        <taxon>Bacteria</taxon>
        <taxon>Pseudomonadati</taxon>
        <taxon>Thermodesulfobacteriota</taxon>
        <taxon>Desulfovibrionia</taxon>
        <taxon>Desulfovibrionales</taxon>
        <taxon>Desulfovibrionaceae</taxon>
        <taxon>Desulfovibrio</taxon>
        <taxon>environmental samples</taxon>
    </lineage>
</organism>
<sequence>MDALTTFLARWQSFLIENGPDFGAALWVTIRISLVAIVCGLALGFAAELGRRICPWLRKPVACYVEFFRGTPLLIQLYLLYYGGPRIGIVLDAEPAGMLGMSLYAAAYFCEIFRAGFESIPEGQREAAHCLGIRPWRRLWRIELPQMAQIVLPPAVNQIITLIKDSAVLSIITVAELTKTATRIMNISFEIVMPLCLLALLYWIISEAVAVLCGKAEARLTRHLTR</sequence>
<dbReference type="InterPro" id="IPR035906">
    <property type="entry name" value="MetI-like_sf"/>
</dbReference>
<keyword evidence="3 9" id="KW-0813">Transport</keyword>
<evidence type="ECO:0000256" key="5">
    <source>
        <dbReference type="ARBA" id="ARBA00022692"/>
    </source>
</evidence>
<evidence type="ECO:0000256" key="2">
    <source>
        <dbReference type="ARBA" id="ARBA00010072"/>
    </source>
</evidence>
<evidence type="ECO:0000256" key="3">
    <source>
        <dbReference type="ARBA" id="ARBA00022448"/>
    </source>
</evidence>
<dbReference type="EMBL" id="FLUP01000001">
    <property type="protein sequence ID" value="SBW06785.1"/>
    <property type="molecule type" value="Genomic_DNA"/>
</dbReference>
<reference evidence="11" key="1">
    <citation type="submission" date="2016-04" db="EMBL/GenBank/DDBJ databases">
        <authorList>
            <person name="Evans L.H."/>
            <person name="Alamgir A."/>
            <person name="Owens N."/>
            <person name="Weber N.D."/>
            <person name="Virtaneva K."/>
            <person name="Barbian K."/>
            <person name="Babar A."/>
            <person name="Rosenke K."/>
        </authorList>
    </citation>
    <scope>NUCLEOTIDE SEQUENCE</scope>
    <source>
        <strain evidence="11">92-2</strain>
    </source>
</reference>
<dbReference type="AlphaFoldDB" id="A0A212K5K3"/>
<evidence type="ECO:0000256" key="1">
    <source>
        <dbReference type="ARBA" id="ARBA00004429"/>
    </source>
</evidence>
<evidence type="ECO:0000256" key="7">
    <source>
        <dbReference type="ARBA" id="ARBA00022989"/>
    </source>
</evidence>
<feature type="transmembrane region" description="Helical" evidence="9">
    <location>
        <begin position="24"/>
        <end position="49"/>
    </location>
</feature>
<proteinExistence type="inferred from homology"/>
<dbReference type="GO" id="GO:0022857">
    <property type="term" value="F:transmembrane transporter activity"/>
    <property type="evidence" value="ECO:0007669"/>
    <property type="project" value="InterPro"/>
</dbReference>
<gene>
    <name evidence="11" type="ORF">KM92DES2_12238</name>
</gene>
<evidence type="ECO:0000259" key="10">
    <source>
        <dbReference type="PROSITE" id="PS50928"/>
    </source>
</evidence>
<feature type="transmembrane region" description="Helical" evidence="9">
    <location>
        <begin position="61"/>
        <end position="84"/>
    </location>
</feature>
<keyword evidence="8 9" id="KW-0472">Membrane</keyword>
<keyword evidence="4" id="KW-1003">Cell membrane</keyword>
<dbReference type="SUPFAM" id="SSF161098">
    <property type="entry name" value="MetI-like"/>
    <property type="match status" value="1"/>
</dbReference>
<dbReference type="GO" id="GO:0043190">
    <property type="term" value="C:ATP-binding cassette (ABC) transporter complex"/>
    <property type="evidence" value="ECO:0007669"/>
    <property type="project" value="InterPro"/>
</dbReference>
<accession>A0A212K5K3</accession>
<protein>
    <submittedName>
        <fullName evidence="11">Inner membrane amino-acid ABC transporter permease protein yecS</fullName>
    </submittedName>
</protein>
<comment type="subcellular location">
    <subcellularLocation>
        <location evidence="1">Cell inner membrane</location>
        <topology evidence="1">Multi-pass membrane protein</topology>
    </subcellularLocation>
    <subcellularLocation>
        <location evidence="9">Cell membrane</location>
        <topology evidence="9">Multi-pass membrane protein</topology>
    </subcellularLocation>
</comment>
<dbReference type="RefSeq" id="WP_192113846.1">
    <property type="nucleotide sequence ID" value="NZ_CABUEN010000010.1"/>
</dbReference>
<evidence type="ECO:0000256" key="6">
    <source>
        <dbReference type="ARBA" id="ARBA00022970"/>
    </source>
</evidence>
<keyword evidence="7 9" id="KW-1133">Transmembrane helix</keyword>
<dbReference type="PROSITE" id="PS50928">
    <property type="entry name" value="ABC_TM1"/>
    <property type="match status" value="1"/>
</dbReference>
<evidence type="ECO:0000313" key="11">
    <source>
        <dbReference type="EMBL" id="SBW06785.1"/>
    </source>
</evidence>
<dbReference type="Gene3D" id="1.10.3720.10">
    <property type="entry name" value="MetI-like"/>
    <property type="match status" value="1"/>
</dbReference>
<keyword evidence="6" id="KW-0029">Amino-acid transport</keyword>
<dbReference type="InterPro" id="IPR043429">
    <property type="entry name" value="ArtM/GltK/GlnP/TcyL/YhdX-like"/>
</dbReference>
<keyword evidence="5 9" id="KW-0812">Transmembrane</keyword>
<dbReference type="InterPro" id="IPR000515">
    <property type="entry name" value="MetI-like"/>
</dbReference>
<dbReference type="GO" id="GO:0006865">
    <property type="term" value="P:amino acid transport"/>
    <property type="evidence" value="ECO:0007669"/>
    <property type="project" value="UniProtKB-KW"/>
</dbReference>
<dbReference type="InterPro" id="IPR010065">
    <property type="entry name" value="AA_ABC_transptr_permease_3TM"/>
</dbReference>
<dbReference type="NCBIfam" id="TIGR01726">
    <property type="entry name" value="HEQRo_perm_3TM"/>
    <property type="match status" value="1"/>
</dbReference>
<feature type="transmembrane region" description="Helical" evidence="9">
    <location>
        <begin position="187"/>
        <end position="205"/>
    </location>
</feature>
<dbReference type="CDD" id="cd06261">
    <property type="entry name" value="TM_PBP2"/>
    <property type="match status" value="1"/>
</dbReference>
<evidence type="ECO:0000256" key="4">
    <source>
        <dbReference type="ARBA" id="ARBA00022475"/>
    </source>
</evidence>
<dbReference type="PANTHER" id="PTHR30614:SF0">
    <property type="entry name" value="L-CYSTINE TRANSPORT SYSTEM PERMEASE PROTEIN TCYL"/>
    <property type="match status" value="1"/>
</dbReference>
<comment type="similarity">
    <text evidence="2">Belongs to the binding-protein-dependent transport system permease family. HisMQ subfamily.</text>
</comment>
<evidence type="ECO:0000256" key="9">
    <source>
        <dbReference type="RuleBase" id="RU363032"/>
    </source>
</evidence>
<dbReference type="Pfam" id="PF00528">
    <property type="entry name" value="BPD_transp_1"/>
    <property type="match status" value="1"/>
</dbReference>
<dbReference type="PANTHER" id="PTHR30614">
    <property type="entry name" value="MEMBRANE COMPONENT OF AMINO ACID ABC TRANSPORTER"/>
    <property type="match status" value="1"/>
</dbReference>
<name>A0A212K5K3_9BACT</name>
<feature type="domain" description="ABC transmembrane type-1" evidence="10">
    <location>
        <begin position="22"/>
        <end position="210"/>
    </location>
</feature>
<evidence type="ECO:0000256" key="8">
    <source>
        <dbReference type="ARBA" id="ARBA00023136"/>
    </source>
</evidence>